<evidence type="ECO:0000256" key="7">
    <source>
        <dbReference type="SAM" id="MobiDB-lite"/>
    </source>
</evidence>
<accession>A0A4C1XID5</accession>
<evidence type="ECO:0000256" key="1">
    <source>
        <dbReference type="ARBA" id="ARBA00012156"/>
    </source>
</evidence>
<proteinExistence type="predicted"/>
<evidence type="ECO:0000256" key="5">
    <source>
        <dbReference type="ARBA" id="ARBA00023315"/>
    </source>
</evidence>
<dbReference type="InterPro" id="IPR017861">
    <property type="entry name" value="KAE1/TsaD"/>
</dbReference>
<organism evidence="9 10">
    <name type="scientific">Eumeta variegata</name>
    <name type="common">Bagworm moth</name>
    <name type="synonym">Eumeta japonica</name>
    <dbReference type="NCBI Taxonomy" id="151549"/>
    <lineage>
        <taxon>Eukaryota</taxon>
        <taxon>Metazoa</taxon>
        <taxon>Ecdysozoa</taxon>
        <taxon>Arthropoda</taxon>
        <taxon>Hexapoda</taxon>
        <taxon>Insecta</taxon>
        <taxon>Pterygota</taxon>
        <taxon>Neoptera</taxon>
        <taxon>Endopterygota</taxon>
        <taxon>Lepidoptera</taxon>
        <taxon>Glossata</taxon>
        <taxon>Ditrysia</taxon>
        <taxon>Tineoidea</taxon>
        <taxon>Psychidae</taxon>
        <taxon>Oiketicinae</taxon>
        <taxon>Eumeta</taxon>
    </lineage>
</organism>
<dbReference type="GO" id="GO:0005739">
    <property type="term" value="C:mitochondrion"/>
    <property type="evidence" value="ECO:0007669"/>
    <property type="project" value="TreeGrafter"/>
</dbReference>
<dbReference type="EMBL" id="BGZK01000862">
    <property type="protein sequence ID" value="GBP63178.1"/>
    <property type="molecule type" value="Genomic_DNA"/>
</dbReference>
<dbReference type="Pfam" id="PF00814">
    <property type="entry name" value="TsaD"/>
    <property type="match status" value="1"/>
</dbReference>
<name>A0A4C1XID5_EUMVA</name>
<protein>
    <recommendedName>
        <fullName evidence="1">N(6)-L-threonylcarbamoyladenine synthase</fullName>
        <ecNumber evidence="1">2.3.1.234</ecNumber>
    </recommendedName>
</protein>
<dbReference type="EC" id="2.3.1.234" evidence="1"/>
<evidence type="ECO:0000256" key="2">
    <source>
        <dbReference type="ARBA" id="ARBA00022679"/>
    </source>
</evidence>
<dbReference type="STRING" id="151549.A0A4C1XID5"/>
<dbReference type="Proteomes" id="UP000299102">
    <property type="component" value="Unassembled WGS sequence"/>
</dbReference>
<keyword evidence="10" id="KW-1185">Reference proteome</keyword>
<evidence type="ECO:0000313" key="9">
    <source>
        <dbReference type="EMBL" id="GBP63178.1"/>
    </source>
</evidence>
<evidence type="ECO:0000259" key="8">
    <source>
        <dbReference type="Pfam" id="PF00814"/>
    </source>
</evidence>
<dbReference type="GO" id="GO:0061711">
    <property type="term" value="F:tRNA N(6)-L-threonylcarbamoyladenine synthase activity"/>
    <property type="evidence" value="ECO:0007669"/>
    <property type="project" value="UniProtKB-EC"/>
</dbReference>
<dbReference type="OrthoDB" id="10259622at2759"/>
<evidence type="ECO:0000256" key="4">
    <source>
        <dbReference type="ARBA" id="ARBA00022723"/>
    </source>
</evidence>
<comment type="caution">
    <text evidence="9">The sequence shown here is derived from an EMBL/GenBank/DDBJ whole genome shotgun (WGS) entry which is preliminary data.</text>
</comment>
<keyword evidence="4" id="KW-0479">Metal-binding</keyword>
<gene>
    <name evidence="9" type="ORF">EVAR_102340_1</name>
</gene>
<dbReference type="PRINTS" id="PR00789">
    <property type="entry name" value="OSIALOPTASE"/>
</dbReference>
<comment type="catalytic activity">
    <reaction evidence="6">
        <text>L-threonylcarbamoyladenylate + adenosine(37) in tRNA = N(6)-L-threonylcarbamoyladenosine(37) in tRNA + AMP + H(+)</text>
        <dbReference type="Rhea" id="RHEA:37059"/>
        <dbReference type="Rhea" id="RHEA-COMP:10162"/>
        <dbReference type="Rhea" id="RHEA-COMP:10163"/>
        <dbReference type="ChEBI" id="CHEBI:15378"/>
        <dbReference type="ChEBI" id="CHEBI:73682"/>
        <dbReference type="ChEBI" id="CHEBI:74411"/>
        <dbReference type="ChEBI" id="CHEBI:74418"/>
        <dbReference type="ChEBI" id="CHEBI:456215"/>
        <dbReference type="EC" id="2.3.1.234"/>
    </reaction>
</comment>
<evidence type="ECO:0000256" key="3">
    <source>
        <dbReference type="ARBA" id="ARBA00022694"/>
    </source>
</evidence>
<evidence type="ECO:0000256" key="6">
    <source>
        <dbReference type="ARBA" id="ARBA00048117"/>
    </source>
</evidence>
<feature type="domain" description="Gcp-like" evidence="8">
    <location>
        <begin position="50"/>
        <end position="172"/>
    </location>
</feature>
<keyword evidence="3" id="KW-0819">tRNA processing</keyword>
<keyword evidence="2 9" id="KW-0808">Transferase</keyword>
<dbReference type="InterPro" id="IPR000905">
    <property type="entry name" value="Gcp-like_dom"/>
</dbReference>
<dbReference type="PANTHER" id="PTHR11735:SF6">
    <property type="entry name" value="TRNA N6-ADENOSINE THREONYLCARBAMOYLTRANSFERASE, MITOCHONDRIAL"/>
    <property type="match status" value="1"/>
</dbReference>
<dbReference type="GO" id="GO:0008033">
    <property type="term" value="P:tRNA processing"/>
    <property type="evidence" value="ECO:0007669"/>
    <property type="project" value="UniProtKB-KW"/>
</dbReference>
<dbReference type="Gene3D" id="3.30.420.40">
    <property type="match status" value="2"/>
</dbReference>
<dbReference type="AlphaFoldDB" id="A0A4C1XID5"/>
<dbReference type="PANTHER" id="PTHR11735">
    <property type="entry name" value="TRNA N6-ADENOSINE THREONYLCARBAMOYLTRANSFERASE"/>
    <property type="match status" value="1"/>
</dbReference>
<dbReference type="InterPro" id="IPR043129">
    <property type="entry name" value="ATPase_NBD"/>
</dbReference>
<dbReference type="GO" id="GO:0046872">
    <property type="term" value="F:metal ion binding"/>
    <property type="evidence" value="ECO:0007669"/>
    <property type="project" value="UniProtKB-KW"/>
</dbReference>
<reference evidence="9 10" key="1">
    <citation type="journal article" date="2019" name="Commun. Biol.">
        <title>The bagworm genome reveals a unique fibroin gene that provides high tensile strength.</title>
        <authorList>
            <person name="Kono N."/>
            <person name="Nakamura H."/>
            <person name="Ohtoshi R."/>
            <person name="Tomita M."/>
            <person name="Numata K."/>
            <person name="Arakawa K."/>
        </authorList>
    </citation>
    <scope>NUCLEOTIDE SEQUENCE [LARGE SCALE GENOMIC DNA]</scope>
</reference>
<sequence length="231" mass="25421">MYMVGLEGHYTLRAFTAGKIINSDLSCQPLIRLEQESIGKTTGIDQQKGCVTVKPGLRISLEVGVKYAKHLARLYSKPFIPIHHMEAHALVARVYHDVGFPFLTLLISGGHCQLVIVKDIDDFMLIGETIDDAPGEAYDKTARRMKLRNISEYAQLSGGKAIETAAAKAKIHIVSVSSPLRKVQRRSQPPALPQGGSIRGRQNHNHCIMTLESEGTTTKFLTLLNYRSGAA</sequence>
<evidence type="ECO:0000313" key="10">
    <source>
        <dbReference type="Proteomes" id="UP000299102"/>
    </source>
</evidence>
<dbReference type="SUPFAM" id="SSF53067">
    <property type="entry name" value="Actin-like ATPase domain"/>
    <property type="match status" value="1"/>
</dbReference>
<keyword evidence="5" id="KW-0012">Acyltransferase</keyword>
<feature type="region of interest" description="Disordered" evidence="7">
    <location>
        <begin position="181"/>
        <end position="203"/>
    </location>
</feature>